<keyword evidence="2" id="KW-1133">Transmembrane helix</keyword>
<feature type="transmembrane region" description="Helical" evidence="2">
    <location>
        <begin position="89"/>
        <end position="111"/>
    </location>
</feature>
<dbReference type="EMBL" id="VDLY02000001">
    <property type="protein sequence ID" value="KAB8170982.1"/>
    <property type="molecule type" value="Genomic_DNA"/>
</dbReference>
<dbReference type="Proteomes" id="UP000314251">
    <property type="component" value="Unassembled WGS sequence"/>
</dbReference>
<dbReference type="RefSeq" id="WP_139665668.1">
    <property type="nucleotide sequence ID" value="NZ_VDLY02000001.1"/>
</dbReference>
<proteinExistence type="predicted"/>
<evidence type="ECO:0000256" key="1">
    <source>
        <dbReference type="SAM" id="MobiDB-lite"/>
    </source>
</evidence>
<gene>
    <name evidence="3" type="ORF">FH607_001160</name>
</gene>
<feature type="region of interest" description="Disordered" evidence="1">
    <location>
        <begin position="1"/>
        <end position="38"/>
    </location>
</feature>
<evidence type="ECO:0000256" key="2">
    <source>
        <dbReference type="SAM" id="Phobius"/>
    </source>
</evidence>
<evidence type="ECO:0000313" key="3">
    <source>
        <dbReference type="EMBL" id="KAB8170982.1"/>
    </source>
</evidence>
<comment type="caution">
    <text evidence="3">The sequence shown here is derived from an EMBL/GenBank/DDBJ whole genome shotgun (WGS) entry which is preliminary data.</text>
</comment>
<feature type="transmembrane region" description="Helical" evidence="2">
    <location>
        <begin position="299"/>
        <end position="316"/>
    </location>
</feature>
<dbReference type="OrthoDB" id="4307680at2"/>
<protein>
    <recommendedName>
        <fullName evidence="5">DUF3592 domain-containing protein</fullName>
    </recommendedName>
</protein>
<evidence type="ECO:0000313" key="4">
    <source>
        <dbReference type="Proteomes" id="UP000314251"/>
    </source>
</evidence>
<feature type="transmembrane region" description="Helical" evidence="2">
    <location>
        <begin position="428"/>
        <end position="450"/>
    </location>
</feature>
<keyword evidence="2" id="KW-0472">Membrane</keyword>
<evidence type="ECO:0008006" key="5">
    <source>
        <dbReference type="Google" id="ProtNLM"/>
    </source>
</evidence>
<reference evidence="3" key="1">
    <citation type="submission" date="2019-10" db="EMBL/GenBank/DDBJ databases">
        <title>Nonomuraea sp. nov., isolated from Phyllanthus amarus.</title>
        <authorList>
            <person name="Klykleung N."/>
            <person name="Tanasupawat S."/>
        </authorList>
    </citation>
    <scope>NUCLEOTIDE SEQUENCE [LARGE SCALE GENOMIC DNA]</scope>
    <source>
        <strain evidence="3">3MP-10</strain>
    </source>
</reference>
<feature type="transmembrane region" description="Helical" evidence="2">
    <location>
        <begin position="181"/>
        <end position="200"/>
    </location>
</feature>
<feature type="transmembrane region" description="Helical" evidence="2">
    <location>
        <begin position="140"/>
        <end position="161"/>
    </location>
</feature>
<name>A0A5N6AS97_9ACTN</name>
<feature type="transmembrane region" description="Helical" evidence="2">
    <location>
        <begin position="328"/>
        <end position="345"/>
    </location>
</feature>
<feature type="transmembrane region" description="Helical" evidence="2">
    <location>
        <begin position="270"/>
        <end position="293"/>
    </location>
</feature>
<sequence length="464" mass="49802">MGQMEEQARQPGQERLPPWPPALPAEFADPRYPPGVPPEAGEAAARLLRRVLSPLRLLGHMTLAAFFALIAMIFVVASESSADGDDINAQTGLAVGLPMLAVATLLLVLLLRSGHRAVVELNALLRQVPQAVPPMPGRRALWGLASGLGLLACLACGAAGITEVVSGSDGEPPDPYKALGLFSWTAVALLWSVPGLVRAFGHRAPRRPPMPAIPPAGWAPLGIPAPPPDSHEGRTRRLYASYRGAAEPFAVSRLSERLSRWITSLSRGGVLALTGALTLVGCGLALLAAVVPWQVDDWLIWPLLVVLIGYLVLLLMEITHYGTRPGYLVVYVLAGVALVVMSWQGHQDLTLRERGEWATAEIVSKRSPARGSTTCEVRLVDTEGAAAGAGRELSQRLGNCRSFEPGDRLDLFYDPLDRVPPAREEPTLVIPAWFGAIGATTLLVTTLFSVSRGYTRRRELDLLT</sequence>
<feature type="transmembrane region" description="Helical" evidence="2">
    <location>
        <begin position="57"/>
        <end position="77"/>
    </location>
</feature>
<keyword evidence="2" id="KW-0812">Transmembrane</keyword>
<accession>A0A5N6AS97</accession>
<keyword evidence="4" id="KW-1185">Reference proteome</keyword>
<dbReference type="AlphaFoldDB" id="A0A5N6AS97"/>
<organism evidence="3 4">
    <name type="scientific">Streptomyces mimosae</name>
    <dbReference type="NCBI Taxonomy" id="2586635"/>
    <lineage>
        <taxon>Bacteria</taxon>
        <taxon>Bacillati</taxon>
        <taxon>Actinomycetota</taxon>
        <taxon>Actinomycetes</taxon>
        <taxon>Kitasatosporales</taxon>
        <taxon>Streptomycetaceae</taxon>
        <taxon>Streptomyces</taxon>
    </lineage>
</organism>